<organism evidence="4 5">
    <name type="scientific">Ruminococcus flavefaciens</name>
    <dbReference type="NCBI Taxonomy" id="1265"/>
    <lineage>
        <taxon>Bacteria</taxon>
        <taxon>Bacillati</taxon>
        <taxon>Bacillota</taxon>
        <taxon>Clostridia</taxon>
        <taxon>Eubacteriales</taxon>
        <taxon>Oscillospiraceae</taxon>
        <taxon>Ruminococcus</taxon>
    </lineage>
</organism>
<keyword evidence="3" id="KW-0812">Transmembrane</keyword>
<evidence type="ECO:0000313" key="5">
    <source>
        <dbReference type="Proteomes" id="UP000184394"/>
    </source>
</evidence>
<dbReference type="Proteomes" id="UP000184394">
    <property type="component" value="Unassembled WGS sequence"/>
</dbReference>
<sequence>MDKKTKKGNTLIHILTPFILLFLCVGILMIVLIKPSDKLKVYVNLAFMDDLKNTPEAAGSGLVLRDNDIVEDYSGETFDEGEVIRPKFGEMYAVMKCSAFDISLPVYWGSSSELFEHGACQSSGSVIIGETGNTVISAHEDTFFSELYKLKKGDTVTLNTTYGEFRYKVTENISFNKNDGKYVTPSKEAKLTLYTCKRNVLGSADERIGVICEPTEKKFYKKAGEAMTN</sequence>
<dbReference type="InterPro" id="IPR041999">
    <property type="entry name" value="Sortase_D_1"/>
</dbReference>
<feature type="active site" description="Proton donor/acceptor" evidence="2">
    <location>
        <position position="139"/>
    </location>
</feature>
<gene>
    <name evidence="4" type="ORF">SAMN04487860_102223</name>
</gene>
<dbReference type="EMBL" id="FRCT01000002">
    <property type="protein sequence ID" value="SHM25505.1"/>
    <property type="molecule type" value="Genomic_DNA"/>
</dbReference>
<dbReference type="AlphaFoldDB" id="A0A1M7HAN4"/>
<keyword evidence="3" id="KW-1133">Transmembrane helix</keyword>
<dbReference type="GO" id="GO:0016787">
    <property type="term" value="F:hydrolase activity"/>
    <property type="evidence" value="ECO:0007669"/>
    <property type="project" value="UniProtKB-KW"/>
</dbReference>
<evidence type="ECO:0000256" key="1">
    <source>
        <dbReference type="ARBA" id="ARBA00022801"/>
    </source>
</evidence>
<dbReference type="Gene3D" id="2.40.260.10">
    <property type="entry name" value="Sortase"/>
    <property type="match status" value="1"/>
</dbReference>
<proteinExistence type="predicted"/>
<accession>A0A1M7HAN4</accession>
<reference evidence="4 5" key="1">
    <citation type="submission" date="2016-11" db="EMBL/GenBank/DDBJ databases">
        <authorList>
            <person name="Jaros S."/>
            <person name="Januszkiewicz K."/>
            <person name="Wedrychowicz H."/>
        </authorList>
    </citation>
    <scope>NUCLEOTIDE SEQUENCE [LARGE SCALE GENOMIC DNA]</scope>
    <source>
        <strain evidence="4 5">Y1</strain>
    </source>
</reference>
<dbReference type="CDD" id="cd05828">
    <property type="entry name" value="Sortase_D_1"/>
    <property type="match status" value="1"/>
</dbReference>
<dbReference type="Pfam" id="PF04203">
    <property type="entry name" value="Sortase"/>
    <property type="match status" value="1"/>
</dbReference>
<evidence type="ECO:0000313" key="4">
    <source>
        <dbReference type="EMBL" id="SHM25505.1"/>
    </source>
</evidence>
<dbReference type="InterPro" id="IPR005754">
    <property type="entry name" value="Sortase"/>
</dbReference>
<feature type="active site" description="Acyl-thioester intermediate" evidence="2">
    <location>
        <position position="196"/>
    </location>
</feature>
<feature type="transmembrane region" description="Helical" evidence="3">
    <location>
        <begin position="12"/>
        <end position="33"/>
    </location>
</feature>
<keyword evidence="1" id="KW-0378">Hydrolase</keyword>
<protein>
    <submittedName>
        <fullName evidence="4">Sortase A</fullName>
    </submittedName>
</protein>
<name>A0A1M7HAN4_RUMFL</name>
<evidence type="ECO:0000256" key="2">
    <source>
        <dbReference type="PIRSR" id="PIRSR605754-1"/>
    </source>
</evidence>
<keyword evidence="3" id="KW-0472">Membrane</keyword>
<dbReference type="InterPro" id="IPR023365">
    <property type="entry name" value="Sortase_dom-sf"/>
</dbReference>
<dbReference type="SUPFAM" id="SSF63817">
    <property type="entry name" value="Sortase"/>
    <property type="match status" value="1"/>
</dbReference>
<dbReference type="NCBIfam" id="TIGR01076">
    <property type="entry name" value="sortase_fam"/>
    <property type="match status" value="1"/>
</dbReference>
<evidence type="ECO:0000256" key="3">
    <source>
        <dbReference type="SAM" id="Phobius"/>
    </source>
</evidence>
<dbReference type="OrthoDB" id="165822at2"/>